<evidence type="ECO:0000313" key="2">
    <source>
        <dbReference type="EMBL" id="ANN20663.1"/>
    </source>
</evidence>
<dbReference type="GO" id="GO:0016747">
    <property type="term" value="F:acyltransferase activity, transferring groups other than amino-acyl groups"/>
    <property type="evidence" value="ECO:0007669"/>
    <property type="project" value="InterPro"/>
</dbReference>
<dbReference type="CDD" id="cd04301">
    <property type="entry name" value="NAT_SF"/>
    <property type="match status" value="1"/>
</dbReference>
<dbReference type="PROSITE" id="PS51186">
    <property type="entry name" value="GNAT"/>
    <property type="match status" value="1"/>
</dbReference>
<evidence type="ECO:0000259" key="1">
    <source>
        <dbReference type="PROSITE" id="PS51186"/>
    </source>
</evidence>
<keyword evidence="3" id="KW-1185">Reference proteome</keyword>
<dbReference type="eggNOG" id="COG0454">
    <property type="taxonomic scope" value="Bacteria"/>
</dbReference>
<dbReference type="Proteomes" id="UP000093695">
    <property type="component" value="Chromosome"/>
</dbReference>
<dbReference type="Pfam" id="PF00583">
    <property type="entry name" value="Acetyltransf_1"/>
    <property type="match status" value="1"/>
</dbReference>
<keyword evidence="2" id="KW-0808">Transferase</keyword>
<dbReference type="STRING" id="31958.SD37_37125"/>
<sequence>MEITTWHLEQTSPDDLSAAKPPAVPVTITRAELVSPELNRYLYTAVGGDWFWIDRLAWTWDQWIEWLDRPGVETWVAYAQGTPCGYFELDGSGEGGLEGTVELAYFGLLSSFVGKGIGGHLLTVALREAWALAERWPGKTATRRVTVHTCTTDGPAALKNYQARGFRIFRTEVGQEELPAETPGPWPGAAKR</sequence>
<dbReference type="AlphaFoldDB" id="A0A193C8G9"/>
<feature type="domain" description="N-acetyltransferase" evidence="1">
    <location>
        <begin position="26"/>
        <end position="181"/>
    </location>
</feature>
<accession>A0A193C8G9</accession>
<proteinExistence type="predicted"/>
<dbReference type="EMBL" id="CP016174">
    <property type="protein sequence ID" value="ANN20663.1"/>
    <property type="molecule type" value="Genomic_DNA"/>
</dbReference>
<protein>
    <submittedName>
        <fullName evidence="2">Acetyltransferase</fullName>
    </submittedName>
</protein>
<dbReference type="Gene3D" id="3.40.630.30">
    <property type="match status" value="1"/>
</dbReference>
<gene>
    <name evidence="2" type="ORF">SD37_37125</name>
</gene>
<name>A0A193C8G9_AMYOR</name>
<evidence type="ECO:0000313" key="3">
    <source>
        <dbReference type="Proteomes" id="UP000093695"/>
    </source>
</evidence>
<organism evidence="2 3">
    <name type="scientific">Amycolatopsis orientalis</name>
    <name type="common">Nocardia orientalis</name>
    <dbReference type="NCBI Taxonomy" id="31958"/>
    <lineage>
        <taxon>Bacteria</taxon>
        <taxon>Bacillati</taxon>
        <taxon>Actinomycetota</taxon>
        <taxon>Actinomycetes</taxon>
        <taxon>Pseudonocardiales</taxon>
        <taxon>Pseudonocardiaceae</taxon>
        <taxon>Amycolatopsis</taxon>
    </lineage>
</organism>
<dbReference type="RefSeq" id="WP_044855634.1">
    <property type="nucleotide sequence ID" value="NZ_CP016174.1"/>
</dbReference>
<dbReference type="InterPro" id="IPR016181">
    <property type="entry name" value="Acyl_CoA_acyltransferase"/>
</dbReference>
<dbReference type="InterPro" id="IPR000182">
    <property type="entry name" value="GNAT_dom"/>
</dbReference>
<dbReference type="KEGG" id="aori:SD37_37125"/>
<reference evidence="2 3" key="1">
    <citation type="journal article" date="2015" name="Genome Announc.">
        <title>Draft Genome Sequence of Norvancomycin-Producing Strain Amycolatopsis orientalis CPCC200066.</title>
        <authorList>
            <person name="Lei X."/>
            <person name="Yuan F."/>
            <person name="Shi Y."/>
            <person name="Li X."/>
            <person name="Wang L."/>
            <person name="Hong B."/>
        </authorList>
    </citation>
    <scope>NUCLEOTIDE SEQUENCE [LARGE SCALE GENOMIC DNA]</scope>
    <source>
        <strain evidence="2 3">B-37</strain>
    </source>
</reference>
<dbReference type="SUPFAM" id="SSF55729">
    <property type="entry name" value="Acyl-CoA N-acyltransferases (Nat)"/>
    <property type="match status" value="1"/>
</dbReference>